<name>A0AA52EHN5_9PROT</name>
<dbReference type="Pfam" id="PF13545">
    <property type="entry name" value="HTH_Crp_2"/>
    <property type="match status" value="1"/>
</dbReference>
<evidence type="ECO:0000313" key="6">
    <source>
        <dbReference type="EMBL" id="WND02965.1"/>
    </source>
</evidence>
<dbReference type="PROSITE" id="PS51063">
    <property type="entry name" value="HTH_CRP_2"/>
    <property type="match status" value="1"/>
</dbReference>
<dbReference type="InterPro" id="IPR000595">
    <property type="entry name" value="cNMP-bd_dom"/>
</dbReference>
<gene>
    <name evidence="6" type="ORF">QGN29_01125</name>
</gene>
<dbReference type="InterPro" id="IPR050397">
    <property type="entry name" value="Env_Response_Regulators"/>
</dbReference>
<dbReference type="Pfam" id="PF00027">
    <property type="entry name" value="cNMP_binding"/>
    <property type="match status" value="1"/>
</dbReference>
<dbReference type="PANTHER" id="PTHR24567:SF68">
    <property type="entry name" value="DNA-BINDING TRANSCRIPTIONAL DUAL REGULATOR CRP"/>
    <property type="match status" value="1"/>
</dbReference>
<dbReference type="PANTHER" id="PTHR24567">
    <property type="entry name" value="CRP FAMILY TRANSCRIPTIONAL REGULATORY PROTEIN"/>
    <property type="match status" value="1"/>
</dbReference>
<dbReference type="SMART" id="SM00100">
    <property type="entry name" value="cNMP"/>
    <property type="match status" value="1"/>
</dbReference>
<evidence type="ECO:0000259" key="5">
    <source>
        <dbReference type="PROSITE" id="PS51063"/>
    </source>
</evidence>
<feature type="domain" description="HTH crp-type" evidence="5">
    <location>
        <begin position="160"/>
        <end position="233"/>
    </location>
</feature>
<keyword evidence="2" id="KW-0238">DNA-binding</keyword>
<accession>A0AA52EHN5</accession>
<dbReference type="InterPro" id="IPR012318">
    <property type="entry name" value="HTH_CRP"/>
</dbReference>
<evidence type="ECO:0000259" key="4">
    <source>
        <dbReference type="PROSITE" id="PS50042"/>
    </source>
</evidence>
<evidence type="ECO:0000256" key="2">
    <source>
        <dbReference type="ARBA" id="ARBA00023125"/>
    </source>
</evidence>
<dbReference type="RefSeq" id="WP_310798811.1">
    <property type="nucleotide sequence ID" value="NZ_CP123872.1"/>
</dbReference>
<organism evidence="6 7">
    <name type="scientific">Temperatibacter marinus</name>
    <dbReference type="NCBI Taxonomy" id="1456591"/>
    <lineage>
        <taxon>Bacteria</taxon>
        <taxon>Pseudomonadati</taxon>
        <taxon>Pseudomonadota</taxon>
        <taxon>Alphaproteobacteria</taxon>
        <taxon>Kordiimonadales</taxon>
        <taxon>Temperatibacteraceae</taxon>
        <taxon>Temperatibacter</taxon>
    </lineage>
</organism>
<dbReference type="SUPFAM" id="SSF51206">
    <property type="entry name" value="cAMP-binding domain-like"/>
    <property type="match status" value="1"/>
</dbReference>
<dbReference type="KEGG" id="tmk:QGN29_01125"/>
<dbReference type="GO" id="GO:0005829">
    <property type="term" value="C:cytosol"/>
    <property type="evidence" value="ECO:0007669"/>
    <property type="project" value="TreeGrafter"/>
</dbReference>
<dbReference type="GO" id="GO:0003677">
    <property type="term" value="F:DNA binding"/>
    <property type="evidence" value="ECO:0007669"/>
    <property type="project" value="UniProtKB-KW"/>
</dbReference>
<dbReference type="InterPro" id="IPR036388">
    <property type="entry name" value="WH-like_DNA-bd_sf"/>
</dbReference>
<dbReference type="CDD" id="cd00038">
    <property type="entry name" value="CAP_ED"/>
    <property type="match status" value="1"/>
</dbReference>
<dbReference type="Proteomes" id="UP001268683">
    <property type="component" value="Chromosome"/>
</dbReference>
<sequence length="241" mass="26769">MMESIMNNSIPTKVEIEKRMRALNNAFVGLPEKSLMLILRNSNVVNLENDHKFVHQNDPVDNIYYILEGIVKICSVSAEGKSNVVTLLVPGNAIGLLGVFDGKKSPHDMVTVGPTRLLVMQGKVARTALEREPDYSLEVVRVLCGYLRLVLSNVEEYAVKSPKARLAGRLLSLMDVFGVETDLGIKINFKTDQEFLGGMIGVSRQSTNKLLSTLKKEGAIFTKGGHLYVKDVEILTRFNNY</sequence>
<dbReference type="InterPro" id="IPR018490">
    <property type="entry name" value="cNMP-bd_dom_sf"/>
</dbReference>
<dbReference type="AlphaFoldDB" id="A0AA52EHN5"/>
<evidence type="ECO:0000256" key="3">
    <source>
        <dbReference type="ARBA" id="ARBA00023163"/>
    </source>
</evidence>
<keyword evidence="3" id="KW-0804">Transcription</keyword>
<dbReference type="PROSITE" id="PS50042">
    <property type="entry name" value="CNMP_BINDING_3"/>
    <property type="match status" value="1"/>
</dbReference>
<keyword evidence="7" id="KW-1185">Reference proteome</keyword>
<dbReference type="EMBL" id="CP123872">
    <property type="protein sequence ID" value="WND02965.1"/>
    <property type="molecule type" value="Genomic_DNA"/>
</dbReference>
<keyword evidence="1" id="KW-0805">Transcription regulation</keyword>
<dbReference type="InterPro" id="IPR014710">
    <property type="entry name" value="RmlC-like_jellyroll"/>
</dbReference>
<evidence type="ECO:0000313" key="7">
    <source>
        <dbReference type="Proteomes" id="UP001268683"/>
    </source>
</evidence>
<protein>
    <submittedName>
        <fullName evidence="6">Crp/Fnr family transcriptional regulator</fullName>
    </submittedName>
</protein>
<reference evidence="6" key="1">
    <citation type="submission" date="2023-04" db="EMBL/GenBank/DDBJ databases">
        <title>Complete genome sequence of Temperatibacter marinus.</title>
        <authorList>
            <person name="Rong J.-C."/>
            <person name="Yi M.-L."/>
            <person name="Zhao Q."/>
        </authorList>
    </citation>
    <scope>NUCLEOTIDE SEQUENCE</scope>
    <source>
        <strain evidence="6">NBRC 110045</strain>
    </source>
</reference>
<feature type="domain" description="Cyclic nucleotide-binding" evidence="4">
    <location>
        <begin position="26"/>
        <end position="129"/>
    </location>
</feature>
<evidence type="ECO:0000256" key="1">
    <source>
        <dbReference type="ARBA" id="ARBA00023015"/>
    </source>
</evidence>
<dbReference type="Gene3D" id="1.10.10.10">
    <property type="entry name" value="Winged helix-like DNA-binding domain superfamily/Winged helix DNA-binding domain"/>
    <property type="match status" value="1"/>
</dbReference>
<dbReference type="InterPro" id="IPR036390">
    <property type="entry name" value="WH_DNA-bd_sf"/>
</dbReference>
<dbReference type="GO" id="GO:0003700">
    <property type="term" value="F:DNA-binding transcription factor activity"/>
    <property type="evidence" value="ECO:0007669"/>
    <property type="project" value="TreeGrafter"/>
</dbReference>
<proteinExistence type="predicted"/>
<dbReference type="Gene3D" id="2.60.120.10">
    <property type="entry name" value="Jelly Rolls"/>
    <property type="match status" value="1"/>
</dbReference>
<dbReference type="SUPFAM" id="SSF46785">
    <property type="entry name" value="Winged helix' DNA-binding domain"/>
    <property type="match status" value="1"/>
</dbReference>